<reference evidence="2" key="1">
    <citation type="submission" date="2019-06" db="EMBL/GenBank/DDBJ databases">
        <authorList>
            <person name="Zheng W."/>
        </authorList>
    </citation>
    <scope>NUCLEOTIDE SEQUENCE</scope>
    <source>
        <strain evidence="2">QDHG01</strain>
    </source>
</reference>
<evidence type="ECO:0008006" key="4">
    <source>
        <dbReference type="Google" id="ProtNLM"/>
    </source>
</evidence>
<sequence length="339" mass="39086">MKLPRSHFMGHNIWILKATGFNRGMGIHVFNKLDELQRLIKEYTEGTVAESNVVQPKDKGKESKQTLNATANNQQPDVPSYLRSTSFVIQKYVEKPLLLLGRKFDIRVWVLVNQEQRVFIFKEGYIRTSCEEYSLSQESMSKAYVHLTNNAVQKNAINYGKFEDGNQLSYNDLQKILNKEKAAKPEYQLPQDYVRSVLIPKMKEQIILSMESVRKKLRTGKAYFELFGYDFIVDGDFAPWLIEVNTNPCLEESSKLLECYIPRMVNDMLKLTVDLAFPPKKGSTPYNPRELNCFSIEGYLNEENLWEQVLKLDNNGASEGLGKNGEKTPVGYINQKRGW</sequence>
<keyword evidence="3" id="KW-1185">Reference proteome</keyword>
<feature type="region of interest" description="Disordered" evidence="1">
    <location>
        <begin position="51"/>
        <end position="75"/>
    </location>
</feature>
<dbReference type="EMBL" id="RRYP01001061">
    <property type="protein sequence ID" value="TNV86462.1"/>
    <property type="molecule type" value="Genomic_DNA"/>
</dbReference>
<organism evidence="2 3">
    <name type="scientific">Halteria grandinella</name>
    <dbReference type="NCBI Taxonomy" id="5974"/>
    <lineage>
        <taxon>Eukaryota</taxon>
        <taxon>Sar</taxon>
        <taxon>Alveolata</taxon>
        <taxon>Ciliophora</taxon>
        <taxon>Intramacronucleata</taxon>
        <taxon>Spirotrichea</taxon>
        <taxon>Stichotrichia</taxon>
        <taxon>Sporadotrichida</taxon>
        <taxon>Halteriidae</taxon>
        <taxon>Halteria</taxon>
    </lineage>
</organism>
<proteinExistence type="predicted"/>
<dbReference type="SUPFAM" id="SSF56059">
    <property type="entry name" value="Glutathione synthetase ATP-binding domain-like"/>
    <property type="match status" value="1"/>
</dbReference>
<gene>
    <name evidence="2" type="ORF">FGO68_gene10945</name>
</gene>
<evidence type="ECO:0000256" key="1">
    <source>
        <dbReference type="SAM" id="MobiDB-lite"/>
    </source>
</evidence>
<dbReference type="Gene3D" id="3.30.470.20">
    <property type="entry name" value="ATP-grasp fold, B domain"/>
    <property type="match status" value="1"/>
</dbReference>
<dbReference type="PANTHER" id="PTHR46069:SF1">
    <property type="entry name" value="CHROMOSOME UNDETERMINED SCAFFOLD_125, WHOLE GENOME SHOTGUN SEQUENCE"/>
    <property type="match status" value="1"/>
</dbReference>
<comment type="caution">
    <text evidence="2">The sequence shown here is derived from an EMBL/GenBank/DDBJ whole genome shotgun (WGS) entry which is preliminary data.</text>
</comment>
<dbReference type="GO" id="GO:0005524">
    <property type="term" value="F:ATP binding"/>
    <property type="evidence" value="ECO:0007669"/>
    <property type="project" value="InterPro"/>
</dbReference>
<dbReference type="InterPro" id="IPR004344">
    <property type="entry name" value="TTL/TTLL_fam"/>
</dbReference>
<dbReference type="OrthoDB" id="202825at2759"/>
<name>A0A8J8T8K3_HALGN</name>
<evidence type="ECO:0000313" key="3">
    <source>
        <dbReference type="Proteomes" id="UP000785679"/>
    </source>
</evidence>
<dbReference type="Pfam" id="PF03133">
    <property type="entry name" value="TTL"/>
    <property type="match status" value="1"/>
</dbReference>
<dbReference type="Gene3D" id="3.30.1490.20">
    <property type="entry name" value="ATP-grasp fold, A domain"/>
    <property type="match status" value="1"/>
</dbReference>
<accession>A0A8J8T8K3</accession>
<evidence type="ECO:0000313" key="2">
    <source>
        <dbReference type="EMBL" id="TNV86462.1"/>
    </source>
</evidence>
<dbReference type="PROSITE" id="PS51221">
    <property type="entry name" value="TTL"/>
    <property type="match status" value="1"/>
</dbReference>
<dbReference type="PANTHER" id="PTHR46069">
    <property type="entry name" value="TUBULIN TYROSINE LIGASE"/>
    <property type="match status" value="1"/>
</dbReference>
<dbReference type="InterPro" id="IPR013815">
    <property type="entry name" value="ATP_grasp_subdomain_1"/>
</dbReference>
<dbReference type="Proteomes" id="UP000785679">
    <property type="component" value="Unassembled WGS sequence"/>
</dbReference>
<dbReference type="AlphaFoldDB" id="A0A8J8T8K3"/>
<feature type="compositionally biased region" description="Polar residues" evidence="1">
    <location>
        <begin position="65"/>
        <end position="75"/>
    </location>
</feature>
<protein>
    <recommendedName>
        <fullName evidence="4">Tubulin-tyrosine ligase</fullName>
    </recommendedName>
</protein>